<protein>
    <submittedName>
        <fullName evidence="1">Uncharacterized protein</fullName>
    </submittedName>
</protein>
<dbReference type="Proteomes" id="UP000285310">
    <property type="component" value="Unassembled WGS sequence"/>
</dbReference>
<reference evidence="1 2" key="1">
    <citation type="submission" date="2013-10" db="EMBL/GenBank/DDBJ databases">
        <title>Salinisphaera japonica YTM-1 Genome Sequencing.</title>
        <authorList>
            <person name="Lai Q."/>
            <person name="Li C."/>
            <person name="Shao Z."/>
        </authorList>
    </citation>
    <scope>NUCLEOTIDE SEQUENCE [LARGE SCALE GENOMIC DNA]</scope>
    <source>
        <strain evidence="1 2">YTM-1</strain>
    </source>
</reference>
<organism evidence="1 2">
    <name type="scientific">Salinisphaera japonica YTM-1</name>
    <dbReference type="NCBI Taxonomy" id="1209778"/>
    <lineage>
        <taxon>Bacteria</taxon>
        <taxon>Pseudomonadati</taxon>
        <taxon>Pseudomonadota</taxon>
        <taxon>Gammaproteobacteria</taxon>
        <taxon>Salinisphaerales</taxon>
        <taxon>Salinisphaeraceae</taxon>
        <taxon>Salinisphaera</taxon>
    </lineage>
</organism>
<evidence type="ECO:0000313" key="1">
    <source>
        <dbReference type="EMBL" id="ROO24417.1"/>
    </source>
</evidence>
<accession>A0A423PFN0</accession>
<dbReference type="AlphaFoldDB" id="A0A423PFN0"/>
<proteinExistence type="predicted"/>
<dbReference type="InParanoid" id="A0A423PFN0"/>
<comment type="caution">
    <text evidence="1">The sequence shown here is derived from an EMBL/GenBank/DDBJ whole genome shotgun (WGS) entry which is preliminary data.</text>
</comment>
<gene>
    <name evidence="1" type="ORF">SAJA_14405</name>
</gene>
<sequence length="40" mass="4671">MIFSASRDIRPRPGYVVKTRIRWPGYLCFIGVNLRIMACI</sequence>
<evidence type="ECO:0000313" key="2">
    <source>
        <dbReference type="Proteomes" id="UP000285310"/>
    </source>
</evidence>
<name>A0A423PFN0_9GAMM</name>
<keyword evidence="2" id="KW-1185">Reference proteome</keyword>
<dbReference type="EMBL" id="AYKG01000067">
    <property type="protein sequence ID" value="ROO24417.1"/>
    <property type="molecule type" value="Genomic_DNA"/>
</dbReference>